<feature type="region of interest" description="Disordered" evidence="1">
    <location>
        <begin position="1"/>
        <end position="35"/>
    </location>
</feature>
<protein>
    <recommendedName>
        <fullName evidence="2">BZIP domain-containing protein</fullName>
    </recommendedName>
</protein>
<evidence type="ECO:0000313" key="4">
    <source>
        <dbReference type="Proteomes" id="UP000813427"/>
    </source>
</evidence>
<accession>A0A8K0RT37</accession>
<evidence type="ECO:0000256" key="1">
    <source>
        <dbReference type="SAM" id="MobiDB-lite"/>
    </source>
</evidence>
<dbReference type="Proteomes" id="UP000813427">
    <property type="component" value="Unassembled WGS sequence"/>
</dbReference>
<keyword evidence="4" id="KW-1185">Reference proteome</keyword>
<feature type="region of interest" description="Disordered" evidence="1">
    <location>
        <begin position="97"/>
        <end position="132"/>
    </location>
</feature>
<dbReference type="CDD" id="cd14688">
    <property type="entry name" value="bZIP_YAP"/>
    <property type="match status" value="1"/>
</dbReference>
<reference evidence="3" key="1">
    <citation type="journal article" date="2021" name="Nat. Commun.">
        <title>Genetic determinants of endophytism in the Arabidopsis root mycobiome.</title>
        <authorList>
            <person name="Mesny F."/>
            <person name="Miyauchi S."/>
            <person name="Thiergart T."/>
            <person name="Pickel B."/>
            <person name="Atanasova L."/>
            <person name="Karlsson M."/>
            <person name="Huettel B."/>
            <person name="Barry K.W."/>
            <person name="Haridas S."/>
            <person name="Chen C."/>
            <person name="Bauer D."/>
            <person name="Andreopoulos W."/>
            <person name="Pangilinan J."/>
            <person name="LaButti K."/>
            <person name="Riley R."/>
            <person name="Lipzen A."/>
            <person name="Clum A."/>
            <person name="Drula E."/>
            <person name="Henrissat B."/>
            <person name="Kohler A."/>
            <person name="Grigoriev I.V."/>
            <person name="Martin F.M."/>
            <person name="Hacquard S."/>
        </authorList>
    </citation>
    <scope>NUCLEOTIDE SEQUENCE</scope>
    <source>
        <strain evidence="3">MPI-SDFR-AT-0068</strain>
    </source>
</reference>
<gene>
    <name evidence="3" type="ORF">BKA59DRAFT_556461</name>
</gene>
<feature type="compositionally biased region" description="Basic and acidic residues" evidence="1">
    <location>
        <begin position="16"/>
        <end position="25"/>
    </location>
</feature>
<dbReference type="OrthoDB" id="3555317at2759"/>
<dbReference type="PANTHER" id="PTHR40618:SF1">
    <property type="entry name" value="B-ZIP TRANSCRIPTION FACTOR (EUROFUNG)"/>
    <property type="match status" value="1"/>
</dbReference>
<dbReference type="PANTHER" id="PTHR40618">
    <property type="entry name" value="B-ZIP TRANSCRIPTION FACTOR (EUROFUNG)-RELATED"/>
    <property type="match status" value="1"/>
</dbReference>
<sequence length="429" mass="48189">MPPQAKSSDTAITMTNKERRDRNREAQQQFRKRRQEANDLRFHRLKSLEWVIERMSTVIADFTDQLLQDPVVLQYPDLITTIQDMIKDVLALANAAGDPEDAPEVRRPRGKSVQVKKGVTGGSKPISDLSQSPIDATVDSAPLCPGHQDIMPDPTSVTQTFPMQNHLVEFEDTPLEIMTPDLYHQAADIPFTIPQSLGPILWTTPKPFLPNSFNHRLTYSCFNLGGLVLNRSVESPIPWTEESRMFGSTFRYRQREEMINRIKWLLGPGKDELQDLALLPWGGRWWDQEFSSDDLASCATAASMIDSSAPQFLSVFGVEKQLKALGARSLEKETVELSTNNLAILSGNYWEPLCLQPESWSFVNLFPSKTPRQRFKSPTVHIAVCLMKGPGFPKQALKGAIEESVIMSSGYESWSHDLVACGGHCIQCE</sequence>
<dbReference type="AlphaFoldDB" id="A0A8K0RT37"/>
<feature type="compositionally biased region" description="Polar residues" evidence="1">
    <location>
        <begin position="1"/>
        <end position="15"/>
    </location>
</feature>
<comment type="caution">
    <text evidence="3">The sequence shown here is derived from an EMBL/GenBank/DDBJ whole genome shotgun (WGS) entry which is preliminary data.</text>
</comment>
<dbReference type="PROSITE" id="PS00036">
    <property type="entry name" value="BZIP_BASIC"/>
    <property type="match status" value="1"/>
</dbReference>
<dbReference type="InterPro" id="IPR004827">
    <property type="entry name" value="bZIP"/>
</dbReference>
<name>A0A8K0RT37_9HYPO</name>
<dbReference type="GO" id="GO:0003700">
    <property type="term" value="F:DNA-binding transcription factor activity"/>
    <property type="evidence" value="ECO:0007669"/>
    <property type="project" value="InterPro"/>
</dbReference>
<evidence type="ECO:0000313" key="3">
    <source>
        <dbReference type="EMBL" id="KAH7241392.1"/>
    </source>
</evidence>
<dbReference type="EMBL" id="JAGPXF010000005">
    <property type="protein sequence ID" value="KAH7241392.1"/>
    <property type="molecule type" value="Genomic_DNA"/>
</dbReference>
<proteinExistence type="predicted"/>
<evidence type="ECO:0000259" key="2">
    <source>
        <dbReference type="PROSITE" id="PS00036"/>
    </source>
</evidence>
<organism evidence="3 4">
    <name type="scientific">Fusarium tricinctum</name>
    <dbReference type="NCBI Taxonomy" id="61284"/>
    <lineage>
        <taxon>Eukaryota</taxon>
        <taxon>Fungi</taxon>
        <taxon>Dikarya</taxon>
        <taxon>Ascomycota</taxon>
        <taxon>Pezizomycotina</taxon>
        <taxon>Sordariomycetes</taxon>
        <taxon>Hypocreomycetidae</taxon>
        <taxon>Hypocreales</taxon>
        <taxon>Nectriaceae</taxon>
        <taxon>Fusarium</taxon>
        <taxon>Fusarium tricinctum species complex</taxon>
    </lineage>
</organism>
<feature type="domain" description="BZIP" evidence="2">
    <location>
        <begin position="19"/>
        <end position="33"/>
    </location>
</feature>